<name>A0AAP0FX84_9ASPA</name>
<dbReference type="Proteomes" id="UP001418222">
    <property type="component" value="Unassembled WGS sequence"/>
</dbReference>
<accession>A0AAP0FX84</accession>
<sequence>MLKQQREYFDLSLKAVTDKVTALEKEMSRGFAEIQHNTDELKHLFQIGGKALDHTITSIGQVMGQSVTLENNQIELKKKALEHNFKTCEEVGKFKEEAINTLSIEIRKGENLVKEYLEKSDNNMKTLWEAKLKDMNATVHAHSHEVKLHTYDAAV</sequence>
<evidence type="ECO:0000313" key="1">
    <source>
        <dbReference type="EMBL" id="KAK8921580.1"/>
    </source>
</evidence>
<dbReference type="EMBL" id="JBBWWQ010000018">
    <property type="protein sequence ID" value="KAK8921580.1"/>
    <property type="molecule type" value="Genomic_DNA"/>
</dbReference>
<keyword evidence="2" id="KW-1185">Reference proteome</keyword>
<gene>
    <name evidence="1" type="ORF">KSP39_PZI020369</name>
</gene>
<organism evidence="1 2">
    <name type="scientific">Platanthera zijinensis</name>
    <dbReference type="NCBI Taxonomy" id="2320716"/>
    <lineage>
        <taxon>Eukaryota</taxon>
        <taxon>Viridiplantae</taxon>
        <taxon>Streptophyta</taxon>
        <taxon>Embryophyta</taxon>
        <taxon>Tracheophyta</taxon>
        <taxon>Spermatophyta</taxon>
        <taxon>Magnoliopsida</taxon>
        <taxon>Liliopsida</taxon>
        <taxon>Asparagales</taxon>
        <taxon>Orchidaceae</taxon>
        <taxon>Orchidoideae</taxon>
        <taxon>Orchideae</taxon>
        <taxon>Orchidinae</taxon>
        <taxon>Platanthera</taxon>
    </lineage>
</organism>
<dbReference type="AlphaFoldDB" id="A0AAP0FX84"/>
<comment type="caution">
    <text evidence="1">The sequence shown here is derived from an EMBL/GenBank/DDBJ whole genome shotgun (WGS) entry which is preliminary data.</text>
</comment>
<reference evidence="1 2" key="1">
    <citation type="journal article" date="2022" name="Nat. Plants">
        <title>Genomes of leafy and leafless Platanthera orchids illuminate the evolution of mycoheterotrophy.</title>
        <authorList>
            <person name="Li M.H."/>
            <person name="Liu K.W."/>
            <person name="Li Z."/>
            <person name="Lu H.C."/>
            <person name="Ye Q.L."/>
            <person name="Zhang D."/>
            <person name="Wang J.Y."/>
            <person name="Li Y.F."/>
            <person name="Zhong Z.M."/>
            <person name="Liu X."/>
            <person name="Yu X."/>
            <person name="Liu D.K."/>
            <person name="Tu X.D."/>
            <person name="Liu B."/>
            <person name="Hao Y."/>
            <person name="Liao X.Y."/>
            <person name="Jiang Y.T."/>
            <person name="Sun W.H."/>
            <person name="Chen J."/>
            <person name="Chen Y.Q."/>
            <person name="Ai Y."/>
            <person name="Zhai J.W."/>
            <person name="Wu S.S."/>
            <person name="Zhou Z."/>
            <person name="Hsiao Y.Y."/>
            <person name="Wu W.L."/>
            <person name="Chen Y.Y."/>
            <person name="Lin Y.F."/>
            <person name="Hsu J.L."/>
            <person name="Li C.Y."/>
            <person name="Wang Z.W."/>
            <person name="Zhao X."/>
            <person name="Zhong W.Y."/>
            <person name="Ma X.K."/>
            <person name="Ma L."/>
            <person name="Huang J."/>
            <person name="Chen G.Z."/>
            <person name="Huang M.Z."/>
            <person name="Huang L."/>
            <person name="Peng D.H."/>
            <person name="Luo Y.B."/>
            <person name="Zou S.Q."/>
            <person name="Chen S.P."/>
            <person name="Lan S."/>
            <person name="Tsai W.C."/>
            <person name="Van de Peer Y."/>
            <person name="Liu Z.J."/>
        </authorList>
    </citation>
    <scope>NUCLEOTIDE SEQUENCE [LARGE SCALE GENOMIC DNA]</scope>
    <source>
        <strain evidence="1">Lor287</strain>
    </source>
</reference>
<evidence type="ECO:0000313" key="2">
    <source>
        <dbReference type="Proteomes" id="UP001418222"/>
    </source>
</evidence>
<proteinExistence type="predicted"/>
<protein>
    <submittedName>
        <fullName evidence="1">Uncharacterized protein</fullName>
    </submittedName>
</protein>